<keyword evidence="4" id="KW-1185">Reference proteome</keyword>
<dbReference type="AlphaFoldDB" id="A0A5C3ETB7"/>
<feature type="signal peptide" evidence="2">
    <location>
        <begin position="1"/>
        <end position="20"/>
    </location>
</feature>
<protein>
    <submittedName>
        <fullName evidence="3">Uncharacterized protein</fullName>
    </submittedName>
</protein>
<gene>
    <name evidence="3" type="ORF">PSFLO_00228</name>
</gene>
<reference evidence="3 4" key="1">
    <citation type="submission" date="2018-03" db="EMBL/GenBank/DDBJ databases">
        <authorList>
            <person name="Guldener U."/>
        </authorList>
    </citation>
    <scope>NUCLEOTIDE SEQUENCE [LARGE SCALE GENOMIC DNA]</scope>
    <source>
        <strain evidence="3 4">DAOM196992</strain>
    </source>
</reference>
<proteinExistence type="predicted"/>
<evidence type="ECO:0000256" key="2">
    <source>
        <dbReference type="SAM" id="SignalP"/>
    </source>
</evidence>
<evidence type="ECO:0000256" key="1">
    <source>
        <dbReference type="SAM" id="MobiDB-lite"/>
    </source>
</evidence>
<feature type="chain" id="PRO_5023123681" evidence="2">
    <location>
        <begin position="21"/>
        <end position="187"/>
    </location>
</feature>
<evidence type="ECO:0000313" key="4">
    <source>
        <dbReference type="Proteomes" id="UP000323386"/>
    </source>
</evidence>
<name>A0A5C3ETB7_9BASI</name>
<feature type="region of interest" description="Disordered" evidence="1">
    <location>
        <begin position="131"/>
        <end position="157"/>
    </location>
</feature>
<accession>A0A5C3ETB7</accession>
<organism evidence="3 4">
    <name type="scientific">Pseudozyma flocculosa</name>
    <dbReference type="NCBI Taxonomy" id="84751"/>
    <lineage>
        <taxon>Eukaryota</taxon>
        <taxon>Fungi</taxon>
        <taxon>Dikarya</taxon>
        <taxon>Basidiomycota</taxon>
        <taxon>Ustilaginomycotina</taxon>
        <taxon>Ustilaginomycetes</taxon>
        <taxon>Ustilaginales</taxon>
        <taxon>Ustilaginaceae</taxon>
        <taxon>Pseudozyma</taxon>
    </lineage>
</organism>
<keyword evidence="2" id="KW-0732">Signal</keyword>
<sequence>MKVASSLAILSVAALGLVQASPSPEPTAAPVVKRQLPANLPLPDLASLTDAAALSSLSSYIDAQFSALYSLEPSASSLIAAAESSAKSYLSVANGLATITNSAEASKSASAIYSSVMSDLNGGGGAGGASNSMAASGSASKPTASATQTAASSGSGGSNAASGGWEAVPLLVSLSTALVGAVAVLAF</sequence>
<evidence type="ECO:0000313" key="3">
    <source>
        <dbReference type="EMBL" id="SPO34757.1"/>
    </source>
</evidence>
<dbReference type="Proteomes" id="UP000323386">
    <property type="component" value="Unassembled WGS sequence"/>
</dbReference>
<dbReference type="EMBL" id="OOIP01000001">
    <property type="protein sequence ID" value="SPO34757.1"/>
    <property type="molecule type" value="Genomic_DNA"/>
</dbReference>